<keyword evidence="2" id="KW-0408">Iron</keyword>
<keyword evidence="4" id="KW-1185">Reference proteome</keyword>
<evidence type="ECO:0000256" key="1">
    <source>
        <dbReference type="ARBA" id="ARBA00022434"/>
    </source>
</evidence>
<dbReference type="PRINTS" id="PR00601">
    <property type="entry name" value="BACFERRITIN"/>
</dbReference>
<dbReference type="EMBL" id="CP091508">
    <property type="protein sequence ID" value="UOO83038.1"/>
    <property type="molecule type" value="Genomic_DNA"/>
</dbReference>
<accession>A0ABY4DX24</accession>
<keyword evidence="1" id="KW-0409">Iron storage</keyword>
<dbReference type="InterPro" id="IPR009078">
    <property type="entry name" value="Ferritin-like_SF"/>
</dbReference>
<dbReference type="Proteomes" id="UP000829817">
    <property type="component" value="Chromosome"/>
</dbReference>
<sequence length="77" mass="8994">MNRRRLCAAKHARLGLNQWAERTAAEHDAIIRMLIEKILADEEAHLAWLEQEWNLPEKSGEPLYLSKRMPSIVLTLF</sequence>
<organism evidence="3 4">
    <name type="scientific">Uruburuella testudinis</name>
    <dbReference type="NCBI Taxonomy" id="1282863"/>
    <lineage>
        <taxon>Bacteria</taxon>
        <taxon>Pseudomonadati</taxon>
        <taxon>Pseudomonadota</taxon>
        <taxon>Betaproteobacteria</taxon>
        <taxon>Neisseriales</taxon>
        <taxon>Neisseriaceae</taxon>
        <taxon>Uruburuella</taxon>
    </lineage>
</organism>
<dbReference type="Gene3D" id="1.20.1260.10">
    <property type="match status" value="1"/>
</dbReference>
<evidence type="ECO:0000313" key="3">
    <source>
        <dbReference type="EMBL" id="UOO83038.1"/>
    </source>
</evidence>
<evidence type="ECO:0008006" key="5">
    <source>
        <dbReference type="Google" id="ProtNLM"/>
    </source>
</evidence>
<protein>
    <recommendedName>
        <fullName evidence="5">Ubiquinone biosynthesis protein COQ7</fullName>
    </recommendedName>
</protein>
<dbReference type="InterPro" id="IPR012347">
    <property type="entry name" value="Ferritin-like"/>
</dbReference>
<reference evidence="3 4" key="1">
    <citation type="journal article" date="2022" name="Res Sq">
        <title>Evolution of multicellular longitudinally dividing oral cavity symbionts (Neisseriaceae).</title>
        <authorList>
            <person name="Nyongesa S."/>
            <person name="Weber P."/>
            <person name="Bernet E."/>
            <person name="Pullido F."/>
            <person name="Nieckarz M."/>
            <person name="Delaby M."/>
            <person name="Nieves C."/>
            <person name="Viehboeck T."/>
            <person name="Krause N."/>
            <person name="Rivera-Millot A."/>
            <person name="Nakamura A."/>
            <person name="Vischer N."/>
            <person name="VanNieuwenhze M."/>
            <person name="Brun Y."/>
            <person name="Cava F."/>
            <person name="Bulgheresi S."/>
            <person name="Veyrier F."/>
        </authorList>
    </citation>
    <scope>NUCLEOTIDE SEQUENCE [LARGE SCALE GENOMIC DNA]</scope>
    <source>
        <strain evidence="3 4">CCUG 63373m</strain>
    </source>
</reference>
<name>A0ABY4DX24_9NEIS</name>
<evidence type="ECO:0000313" key="4">
    <source>
        <dbReference type="Proteomes" id="UP000829817"/>
    </source>
</evidence>
<proteinExistence type="predicted"/>
<evidence type="ECO:0000256" key="2">
    <source>
        <dbReference type="ARBA" id="ARBA00023004"/>
    </source>
</evidence>
<gene>
    <name evidence="3" type="ORF">LVJ83_06145</name>
</gene>
<dbReference type="SUPFAM" id="SSF47240">
    <property type="entry name" value="Ferritin-like"/>
    <property type="match status" value="1"/>
</dbReference>
<dbReference type="RefSeq" id="WP_244787323.1">
    <property type="nucleotide sequence ID" value="NZ_CP091508.1"/>
</dbReference>
<dbReference type="InterPro" id="IPR002024">
    <property type="entry name" value="Bacterioferritin"/>
</dbReference>